<sequence length="791" mass="86583" precursor="true">MARTTIKTDATRPHRRLWLPALACLTALGIASGSVADDTPEDPGRNFGFLPIEIFKLSWRNHSLLSGDFNSDGRQDVALVDNSHSRIDLLIQREERPSVEELPMLTGGDINRIDSHWRFEHRKLPVDRAIEAMAVGDFNGDGRADLACIGEPDRLLIYHQPEPGEERWTNRRELRLAEVNTTPWSIAAGDLNSDGRDDLAVLGKETTYLLYQGEEGRMKSPVEVRNTSERLSIAMIRDINGDGLNDLMYLARDVDKQKICARLQRRDGRLGPELRLDVEDPRGITVARINLDQPQALLAIDSSTGRLEVFRMKSDSDADDEIDLQPTHYGIGGRTSGSAGELATGDVDGDGRIDVVVTDPDAAQIIVFRQQGTEGLDSGQSYPSYLGAQQVRIADLDGDDRNEVIVLSEKERTVGISQWEDGRLSFPVTLDLEGTPEAIDVISESGSNGLPAGLLIVSKLSDYSVVSIQKTGDSWKPATIADDKTALTLSLDGSPESVQYRDLDGDGHAELFVTLERGREPQVFRFEDGKLTEIEHSGGVRLSGVSSKAIFRQDQAGKGLLVAQENFARQLRLDENGNWQVADQFGISGGNANIAGAGRLDLDGQPGDELALVDTRGSRLHVLREEDGLFRPWKQVELGSLRYSALHIADVNGDDRDELILLGSGQFLVIAAGQAGDRPQLELVTSYESPRKEPFLTDVVVGDLNNDGRPDVALTDVQKHAIELLDVAPDDTLRTALQFKVFESKSFSGSGEGGSQPREAIIADVTGDGLADLLLLAHDRLLLYPQDDGRQ</sequence>
<dbReference type="OrthoDB" id="221146at2"/>
<name>A0A517ZE40_9PLAN</name>
<dbReference type="Pfam" id="PF13517">
    <property type="entry name" value="FG-GAP_3"/>
    <property type="match status" value="3"/>
</dbReference>
<dbReference type="PANTHER" id="PTHR46580:SF4">
    <property type="entry name" value="ATP_GTP-BINDING PROTEIN"/>
    <property type="match status" value="1"/>
</dbReference>
<dbReference type="PANTHER" id="PTHR46580">
    <property type="entry name" value="SENSOR KINASE-RELATED"/>
    <property type="match status" value="1"/>
</dbReference>
<evidence type="ECO:0000256" key="1">
    <source>
        <dbReference type="ARBA" id="ARBA00022729"/>
    </source>
</evidence>
<feature type="chain" id="PRO_5022235565" evidence="2">
    <location>
        <begin position="37"/>
        <end position="791"/>
    </location>
</feature>
<reference evidence="3 4" key="1">
    <citation type="submission" date="2019-02" db="EMBL/GenBank/DDBJ databases">
        <title>Deep-cultivation of Planctomycetes and their phenomic and genomic characterization uncovers novel biology.</title>
        <authorList>
            <person name="Wiegand S."/>
            <person name="Jogler M."/>
            <person name="Boedeker C."/>
            <person name="Pinto D."/>
            <person name="Vollmers J."/>
            <person name="Rivas-Marin E."/>
            <person name="Kohn T."/>
            <person name="Peeters S.H."/>
            <person name="Heuer A."/>
            <person name="Rast P."/>
            <person name="Oberbeckmann S."/>
            <person name="Bunk B."/>
            <person name="Jeske O."/>
            <person name="Meyerdierks A."/>
            <person name="Storesund J.E."/>
            <person name="Kallscheuer N."/>
            <person name="Luecker S."/>
            <person name="Lage O.M."/>
            <person name="Pohl T."/>
            <person name="Merkel B.J."/>
            <person name="Hornburger P."/>
            <person name="Mueller R.-W."/>
            <person name="Bruemmer F."/>
            <person name="Labrenz M."/>
            <person name="Spormann A.M."/>
            <person name="Op den Camp H."/>
            <person name="Overmann J."/>
            <person name="Amann R."/>
            <person name="Jetten M.S.M."/>
            <person name="Mascher T."/>
            <person name="Medema M.H."/>
            <person name="Devos D.P."/>
            <person name="Kaster A.-K."/>
            <person name="Ovreas L."/>
            <person name="Rohde M."/>
            <person name="Galperin M.Y."/>
            <person name="Jogler C."/>
        </authorList>
    </citation>
    <scope>NUCLEOTIDE SEQUENCE [LARGE SCALE GENOMIC DNA]</scope>
    <source>
        <strain evidence="3 4">Mal4</strain>
    </source>
</reference>
<dbReference type="EMBL" id="CP036275">
    <property type="protein sequence ID" value="QDU40746.1"/>
    <property type="molecule type" value="Genomic_DNA"/>
</dbReference>
<dbReference type="InterPro" id="IPR013517">
    <property type="entry name" value="FG-GAP"/>
</dbReference>
<dbReference type="InterPro" id="IPR028994">
    <property type="entry name" value="Integrin_alpha_N"/>
</dbReference>
<dbReference type="AlphaFoldDB" id="A0A517ZE40"/>
<dbReference type="SUPFAM" id="SSF69318">
    <property type="entry name" value="Integrin alpha N-terminal domain"/>
    <property type="match status" value="3"/>
</dbReference>
<proteinExistence type="predicted"/>
<accession>A0A517ZE40</accession>
<evidence type="ECO:0000313" key="4">
    <source>
        <dbReference type="Proteomes" id="UP000320496"/>
    </source>
</evidence>
<keyword evidence="4" id="KW-1185">Reference proteome</keyword>
<dbReference type="KEGG" id="mri:Mal4_51060"/>
<dbReference type="RefSeq" id="WP_145372008.1">
    <property type="nucleotide sequence ID" value="NZ_CP036275.1"/>
</dbReference>
<evidence type="ECO:0000313" key="3">
    <source>
        <dbReference type="EMBL" id="QDU40746.1"/>
    </source>
</evidence>
<dbReference type="Gene3D" id="2.130.10.130">
    <property type="entry name" value="Integrin alpha, N-terminal"/>
    <property type="match status" value="3"/>
</dbReference>
<feature type="signal peptide" evidence="2">
    <location>
        <begin position="1"/>
        <end position="36"/>
    </location>
</feature>
<protein>
    <submittedName>
        <fullName evidence="3">FG-GAP repeat protein</fullName>
    </submittedName>
</protein>
<keyword evidence="1 2" id="KW-0732">Signal</keyword>
<dbReference type="Proteomes" id="UP000320496">
    <property type="component" value="Chromosome"/>
</dbReference>
<evidence type="ECO:0000256" key="2">
    <source>
        <dbReference type="SAM" id="SignalP"/>
    </source>
</evidence>
<gene>
    <name evidence="3" type="ORF">Mal4_51060</name>
</gene>
<organism evidence="3 4">
    <name type="scientific">Maioricimonas rarisocia</name>
    <dbReference type="NCBI Taxonomy" id="2528026"/>
    <lineage>
        <taxon>Bacteria</taxon>
        <taxon>Pseudomonadati</taxon>
        <taxon>Planctomycetota</taxon>
        <taxon>Planctomycetia</taxon>
        <taxon>Planctomycetales</taxon>
        <taxon>Planctomycetaceae</taxon>
        <taxon>Maioricimonas</taxon>
    </lineage>
</organism>